<dbReference type="Proteomes" id="UP000314294">
    <property type="component" value="Unassembled WGS sequence"/>
</dbReference>
<evidence type="ECO:0000256" key="1">
    <source>
        <dbReference type="SAM" id="MobiDB-lite"/>
    </source>
</evidence>
<gene>
    <name evidence="2" type="ORF">EYF80_005243</name>
</gene>
<proteinExistence type="predicted"/>
<evidence type="ECO:0000313" key="3">
    <source>
        <dbReference type="Proteomes" id="UP000314294"/>
    </source>
</evidence>
<sequence>MRRPVETPLSLQKRTRPRCPSLKAHARLAAITTEDDHPLGQSQRATVLLRTRGADCRVHLTCLRAPHDGGSVRGATERVTAEAVPRFINTEGFVSGTGREEEPRRESTAADSVCVVPKGAK</sequence>
<feature type="compositionally biased region" description="Basic and acidic residues" evidence="1">
    <location>
        <begin position="98"/>
        <end position="108"/>
    </location>
</feature>
<feature type="region of interest" description="Disordered" evidence="1">
    <location>
        <begin position="91"/>
        <end position="121"/>
    </location>
</feature>
<evidence type="ECO:0000313" key="2">
    <source>
        <dbReference type="EMBL" id="TNN84543.1"/>
    </source>
</evidence>
<organism evidence="2 3">
    <name type="scientific">Liparis tanakae</name>
    <name type="common">Tanaka's snailfish</name>
    <dbReference type="NCBI Taxonomy" id="230148"/>
    <lineage>
        <taxon>Eukaryota</taxon>
        <taxon>Metazoa</taxon>
        <taxon>Chordata</taxon>
        <taxon>Craniata</taxon>
        <taxon>Vertebrata</taxon>
        <taxon>Euteleostomi</taxon>
        <taxon>Actinopterygii</taxon>
        <taxon>Neopterygii</taxon>
        <taxon>Teleostei</taxon>
        <taxon>Neoteleostei</taxon>
        <taxon>Acanthomorphata</taxon>
        <taxon>Eupercaria</taxon>
        <taxon>Perciformes</taxon>
        <taxon>Cottioidei</taxon>
        <taxon>Cottales</taxon>
        <taxon>Liparidae</taxon>
        <taxon>Liparis</taxon>
    </lineage>
</organism>
<keyword evidence="3" id="KW-1185">Reference proteome</keyword>
<reference evidence="2 3" key="1">
    <citation type="submission" date="2019-03" db="EMBL/GenBank/DDBJ databases">
        <title>First draft genome of Liparis tanakae, snailfish: a comprehensive survey of snailfish specific genes.</title>
        <authorList>
            <person name="Kim W."/>
            <person name="Song I."/>
            <person name="Jeong J.-H."/>
            <person name="Kim D."/>
            <person name="Kim S."/>
            <person name="Ryu S."/>
            <person name="Song J.Y."/>
            <person name="Lee S.K."/>
        </authorList>
    </citation>
    <scope>NUCLEOTIDE SEQUENCE [LARGE SCALE GENOMIC DNA]</scope>
    <source>
        <tissue evidence="2">Muscle</tissue>
    </source>
</reference>
<name>A0A4Z2J4W4_9TELE</name>
<dbReference type="EMBL" id="SRLO01000026">
    <property type="protein sequence ID" value="TNN84543.1"/>
    <property type="molecule type" value="Genomic_DNA"/>
</dbReference>
<accession>A0A4Z2J4W4</accession>
<dbReference type="AlphaFoldDB" id="A0A4Z2J4W4"/>
<protein>
    <submittedName>
        <fullName evidence="2">Uncharacterized protein</fullName>
    </submittedName>
</protein>
<comment type="caution">
    <text evidence="2">The sequence shown here is derived from an EMBL/GenBank/DDBJ whole genome shotgun (WGS) entry which is preliminary data.</text>
</comment>